<protein>
    <submittedName>
        <fullName evidence="4">DNAation factor subunit beta-like</fullName>
    </submittedName>
</protein>
<dbReference type="InterPro" id="IPR003508">
    <property type="entry name" value="CIDE-N_dom"/>
</dbReference>
<organism evidence="4 5">
    <name type="scientific">Vespula squamosa</name>
    <name type="common">Southern yellow jacket</name>
    <name type="synonym">Wasp</name>
    <dbReference type="NCBI Taxonomy" id="30214"/>
    <lineage>
        <taxon>Eukaryota</taxon>
        <taxon>Metazoa</taxon>
        <taxon>Ecdysozoa</taxon>
        <taxon>Arthropoda</taxon>
        <taxon>Hexapoda</taxon>
        <taxon>Insecta</taxon>
        <taxon>Pterygota</taxon>
        <taxon>Neoptera</taxon>
        <taxon>Endopterygota</taxon>
        <taxon>Hymenoptera</taxon>
        <taxon>Apocrita</taxon>
        <taxon>Aculeata</taxon>
        <taxon>Vespoidea</taxon>
        <taxon>Vespidae</taxon>
        <taxon>Vespinae</taxon>
        <taxon>Vespula</taxon>
    </lineage>
</organism>
<dbReference type="SUPFAM" id="SSF54060">
    <property type="entry name" value="His-Me finger endonucleases"/>
    <property type="match status" value="2"/>
</dbReference>
<dbReference type="GO" id="GO:0006915">
    <property type="term" value="P:apoptotic process"/>
    <property type="evidence" value="ECO:0007669"/>
    <property type="project" value="UniProtKB-UniRule"/>
</dbReference>
<sequence length="491" mass="57652">MAHHDSCCHLDEFVLVLFEPLFVPLNPCWLIKTIQRKENVEITTPVKVQFSLHRIATSFEYISLSVLFAFEYDGDTLSIAGIRLRGYKITDVNRTRKFGVACRSLQELKRKACTKLNITNDLAEVNVFLLDGSLIDEDYFHTLEPQTTLILQKPGEKVLSDADLLYETLRRVNIEYITAGDKVSQFLTENLKNKIAVLNNALNKDDSKTTFSLREEHPEWFRGLETNYTSKEAYMHRRCQDRIRGYLYKTIDQIRSSDIYLNDRKARQQLLQTIAFFKMQLKEDHYFGYYFDRSRAAKDPNETEHFDEVDSSNCYDHCPCKLSHLDDSTHFRLFGNVRTIDESFKNDEVDARKITKVSVERKEDTDENEVRPEKCPFRIKLRNVEEQKAICDGKGEFRCEGVWNANECTYGARHRINPYRSREELVLFSTWNLDHKIERSRTLVPRLLNMSLQDAVNEKDIYDIYENLFTLKNLRLVHVVCHDKGSHKSEY</sequence>
<gene>
    <name evidence="4" type="ORF">V1478_012001</name>
</gene>
<comment type="caution">
    <text evidence="4">The sequence shown here is derived from an EMBL/GenBank/DDBJ whole genome shotgun (WGS) entry which is preliminary data.</text>
</comment>
<dbReference type="AlphaFoldDB" id="A0ABD2AC75"/>
<dbReference type="InterPro" id="IPR039729">
    <property type="entry name" value="DFF40"/>
</dbReference>
<dbReference type="SMART" id="SM00266">
    <property type="entry name" value="CAD"/>
    <property type="match status" value="1"/>
</dbReference>
<evidence type="ECO:0000313" key="5">
    <source>
        <dbReference type="Proteomes" id="UP001607302"/>
    </source>
</evidence>
<dbReference type="PANTHER" id="PTHR13067">
    <property type="entry name" value="CASPASE-ACTIVATED DNASE"/>
    <property type="match status" value="1"/>
</dbReference>
<dbReference type="PROSITE" id="PS51135">
    <property type="entry name" value="CIDE_N"/>
    <property type="match status" value="1"/>
</dbReference>
<keyword evidence="1 2" id="KW-0053">Apoptosis</keyword>
<dbReference type="PANTHER" id="PTHR13067:SF2">
    <property type="entry name" value="CASPASE-ACTIVATED DNASE"/>
    <property type="match status" value="1"/>
</dbReference>
<evidence type="ECO:0000256" key="1">
    <source>
        <dbReference type="ARBA" id="ARBA00022703"/>
    </source>
</evidence>
<evidence type="ECO:0000313" key="4">
    <source>
        <dbReference type="EMBL" id="KAL2718125.1"/>
    </source>
</evidence>
<dbReference type="Pfam" id="PF02017">
    <property type="entry name" value="CIDE-N"/>
    <property type="match status" value="1"/>
</dbReference>
<name>A0ABD2AC75_VESSQ</name>
<proteinExistence type="predicted"/>
<dbReference type="Pfam" id="PF09230">
    <property type="entry name" value="DFF40"/>
    <property type="match status" value="1"/>
</dbReference>
<dbReference type="InterPro" id="IPR044925">
    <property type="entry name" value="His-Me_finger_sf"/>
</dbReference>
<dbReference type="Gene3D" id="3.10.20.10">
    <property type="match status" value="1"/>
</dbReference>
<feature type="domain" description="CIDE-N" evidence="3">
    <location>
        <begin position="83"/>
        <end position="160"/>
    </location>
</feature>
<reference evidence="4 5" key="1">
    <citation type="journal article" date="2024" name="Ann. Entomol. Soc. Am.">
        <title>Genomic analyses of the southern and eastern yellowjacket wasps (Hymenoptera: Vespidae) reveal evolutionary signatures of social life.</title>
        <authorList>
            <person name="Catto M.A."/>
            <person name="Caine P.B."/>
            <person name="Orr S.E."/>
            <person name="Hunt B.G."/>
            <person name="Goodisman M.A.D."/>
        </authorList>
    </citation>
    <scope>NUCLEOTIDE SEQUENCE [LARGE SCALE GENOMIC DNA]</scope>
    <source>
        <strain evidence="4">233</strain>
        <tissue evidence="4">Head and thorax</tissue>
    </source>
</reference>
<dbReference type="Proteomes" id="UP001607302">
    <property type="component" value="Unassembled WGS sequence"/>
</dbReference>
<dbReference type="EMBL" id="JAUDFV010000152">
    <property type="protein sequence ID" value="KAL2718125.1"/>
    <property type="molecule type" value="Genomic_DNA"/>
</dbReference>
<dbReference type="SUPFAM" id="SSF54277">
    <property type="entry name" value="CAD &amp; PB1 domains"/>
    <property type="match status" value="1"/>
</dbReference>
<accession>A0ABD2AC75</accession>
<keyword evidence="5" id="KW-1185">Reference proteome</keyword>
<evidence type="ECO:0000259" key="3">
    <source>
        <dbReference type="PROSITE" id="PS51135"/>
    </source>
</evidence>
<dbReference type="InterPro" id="IPR015311">
    <property type="entry name" value="DFF40_C"/>
</dbReference>
<evidence type="ECO:0000256" key="2">
    <source>
        <dbReference type="PROSITE-ProRule" id="PRU00447"/>
    </source>
</evidence>